<feature type="domain" description="RecF/RecN/SMC N-terminal" evidence="11">
    <location>
        <begin position="2"/>
        <end position="510"/>
    </location>
</feature>
<evidence type="ECO:0000256" key="6">
    <source>
        <dbReference type="ARBA" id="ARBA00022840"/>
    </source>
</evidence>
<dbReference type="Proteomes" id="UP000243205">
    <property type="component" value="Unassembled WGS sequence"/>
</dbReference>
<organism evidence="12 13">
    <name type="scientific">Desulfuromonas thiophila</name>
    <dbReference type="NCBI Taxonomy" id="57664"/>
    <lineage>
        <taxon>Bacteria</taxon>
        <taxon>Pseudomonadati</taxon>
        <taxon>Thermodesulfobacteriota</taxon>
        <taxon>Desulfuromonadia</taxon>
        <taxon>Desulfuromonadales</taxon>
        <taxon>Desulfuromonadaceae</taxon>
        <taxon>Desulfuromonas</taxon>
    </lineage>
</organism>
<feature type="compositionally biased region" description="Basic and acidic residues" evidence="10">
    <location>
        <begin position="540"/>
        <end position="559"/>
    </location>
</feature>
<dbReference type="GO" id="GO:0043590">
    <property type="term" value="C:bacterial nucleoid"/>
    <property type="evidence" value="ECO:0007669"/>
    <property type="project" value="TreeGrafter"/>
</dbReference>
<dbReference type="AlphaFoldDB" id="A0A1G7DJS9"/>
<sequence length="559" mass="61853">MLCELMIRNLAVIEQVRLRFAPGFSVLSGETGAGKSIIIDAVGLLLGQRMRADMVRAGAEQGQVEALFDLQQQPQLGQWLHDNGLADPDDGASLLLKRVLLPQGKSRVYINGTLATVGQLQQVTAPLLAIFGQHEQQQLQQVDSHLALLEAYGDCVAARQGYAECYARLRTLDGAIAELQQQCQQRQQRQELLDFQCRELEQARLQHGEYAALQQERLRLQHGERLSALCLGGFARLYGDPGALCETLGTLAGQLEALQTIEPGLVSPLQAVRDALYGLEDAAAQLRQLGEQISFDAEQQERVEERVALLQQLQRKYQCDEDGLLARQQQLQQEHQQLHDSDSRLEQLRQQRQQAAAELGRSGEELSQRRRQAARRLCQAVETELAALAMPQARFDVCFETLTEPQASGLERAEFYFSANPGQPLKPLAATASGGELSRVMLALRKAAPGVDQLPTLIFDEVDAGIGGRAATAVGRCLKAVARDRQVLCVTHLPQVAAFADQQYRIEKQVEQGQTRTAVDQLDRQGRIAELSRMLGGAQQDRHSSEHARTLLDRSQEES</sequence>
<dbReference type="PANTHER" id="PTHR11059">
    <property type="entry name" value="DNA REPAIR PROTEIN RECN"/>
    <property type="match status" value="1"/>
</dbReference>
<evidence type="ECO:0000256" key="3">
    <source>
        <dbReference type="ARBA" id="ARBA00021315"/>
    </source>
</evidence>
<dbReference type="InterPro" id="IPR003395">
    <property type="entry name" value="RecF/RecN/SMC_N"/>
</dbReference>
<evidence type="ECO:0000256" key="10">
    <source>
        <dbReference type="SAM" id="MobiDB-lite"/>
    </source>
</evidence>
<dbReference type="Pfam" id="PF02463">
    <property type="entry name" value="SMC_N"/>
    <property type="match status" value="1"/>
</dbReference>
<proteinExistence type="inferred from homology"/>
<dbReference type="FunFam" id="3.40.50.300:FF:000319">
    <property type="entry name" value="DNA repair protein RecN"/>
    <property type="match status" value="1"/>
</dbReference>
<dbReference type="FunFam" id="3.40.50.300:FF:000356">
    <property type="entry name" value="DNA repair protein RecN"/>
    <property type="match status" value="1"/>
</dbReference>
<evidence type="ECO:0000256" key="1">
    <source>
        <dbReference type="ARBA" id="ARBA00003618"/>
    </source>
</evidence>
<dbReference type="PANTHER" id="PTHR11059:SF0">
    <property type="entry name" value="DNA REPAIR PROTEIN RECN"/>
    <property type="match status" value="1"/>
</dbReference>
<dbReference type="InterPro" id="IPR004604">
    <property type="entry name" value="DNA_recomb/repair_RecN"/>
</dbReference>
<dbReference type="NCBIfam" id="NF008121">
    <property type="entry name" value="PRK10869.1"/>
    <property type="match status" value="1"/>
</dbReference>
<reference evidence="13" key="1">
    <citation type="submission" date="2016-10" db="EMBL/GenBank/DDBJ databases">
        <authorList>
            <person name="Varghese N."/>
            <person name="Submissions S."/>
        </authorList>
    </citation>
    <scope>NUCLEOTIDE SEQUENCE [LARGE SCALE GENOMIC DNA]</scope>
    <source>
        <strain evidence="13">DSM 8987</strain>
    </source>
</reference>
<evidence type="ECO:0000256" key="9">
    <source>
        <dbReference type="PIRNR" id="PIRNR003128"/>
    </source>
</evidence>
<gene>
    <name evidence="12" type="ORF">SAMN05661003_1149</name>
</gene>
<feature type="region of interest" description="Disordered" evidence="10">
    <location>
        <begin position="330"/>
        <end position="367"/>
    </location>
</feature>
<dbReference type="Gene3D" id="3.40.50.300">
    <property type="entry name" value="P-loop containing nucleotide triphosphate hydrolases"/>
    <property type="match status" value="2"/>
</dbReference>
<feature type="compositionally biased region" description="Low complexity" evidence="10">
    <location>
        <begin position="350"/>
        <end position="359"/>
    </location>
</feature>
<dbReference type="RefSeq" id="WP_092079538.1">
    <property type="nucleotide sequence ID" value="NZ_FNAQ01000014.1"/>
</dbReference>
<keyword evidence="6" id="KW-0067">ATP-binding</keyword>
<feature type="region of interest" description="Disordered" evidence="10">
    <location>
        <begin position="534"/>
        <end position="559"/>
    </location>
</feature>
<dbReference type="GO" id="GO:0006310">
    <property type="term" value="P:DNA recombination"/>
    <property type="evidence" value="ECO:0007669"/>
    <property type="project" value="InterPro"/>
</dbReference>
<evidence type="ECO:0000256" key="8">
    <source>
        <dbReference type="ARBA" id="ARBA00033408"/>
    </source>
</evidence>
<evidence type="ECO:0000256" key="5">
    <source>
        <dbReference type="ARBA" id="ARBA00022763"/>
    </source>
</evidence>
<dbReference type="NCBIfam" id="TIGR00634">
    <property type="entry name" value="recN"/>
    <property type="match status" value="1"/>
</dbReference>
<comment type="function">
    <text evidence="1 9">May be involved in recombinational repair of damaged DNA.</text>
</comment>
<evidence type="ECO:0000313" key="12">
    <source>
        <dbReference type="EMBL" id="SDE51336.1"/>
    </source>
</evidence>
<dbReference type="GO" id="GO:0009432">
    <property type="term" value="P:SOS response"/>
    <property type="evidence" value="ECO:0007669"/>
    <property type="project" value="TreeGrafter"/>
</dbReference>
<dbReference type="PIRSF" id="PIRSF003128">
    <property type="entry name" value="RecN"/>
    <property type="match status" value="1"/>
</dbReference>
<evidence type="ECO:0000259" key="11">
    <source>
        <dbReference type="Pfam" id="PF02463"/>
    </source>
</evidence>
<keyword evidence="7 9" id="KW-0234">DNA repair</keyword>
<dbReference type="SUPFAM" id="SSF52540">
    <property type="entry name" value="P-loop containing nucleoside triphosphate hydrolases"/>
    <property type="match status" value="1"/>
</dbReference>
<evidence type="ECO:0000256" key="7">
    <source>
        <dbReference type="ARBA" id="ARBA00023204"/>
    </source>
</evidence>
<dbReference type="STRING" id="57664.SAMN05661003_1149"/>
<evidence type="ECO:0000256" key="2">
    <source>
        <dbReference type="ARBA" id="ARBA00009441"/>
    </source>
</evidence>
<protein>
    <recommendedName>
        <fullName evidence="3 9">DNA repair protein RecN</fullName>
    </recommendedName>
    <alternativeName>
        <fullName evidence="8 9">Recombination protein N</fullName>
    </alternativeName>
</protein>
<comment type="similarity">
    <text evidence="2 9">Belongs to the RecN family.</text>
</comment>
<dbReference type="GO" id="GO:0006281">
    <property type="term" value="P:DNA repair"/>
    <property type="evidence" value="ECO:0007669"/>
    <property type="project" value="UniProtKB-KW"/>
</dbReference>
<keyword evidence="13" id="KW-1185">Reference proteome</keyword>
<dbReference type="InterPro" id="IPR027417">
    <property type="entry name" value="P-loop_NTPase"/>
</dbReference>
<name>A0A1G7DJS9_9BACT</name>
<feature type="compositionally biased region" description="Basic and acidic residues" evidence="10">
    <location>
        <begin position="336"/>
        <end position="349"/>
    </location>
</feature>
<evidence type="ECO:0000256" key="4">
    <source>
        <dbReference type="ARBA" id="ARBA00022741"/>
    </source>
</evidence>
<keyword evidence="4" id="KW-0547">Nucleotide-binding</keyword>
<dbReference type="OrthoDB" id="9806954at2"/>
<keyword evidence="5 9" id="KW-0227">DNA damage</keyword>
<dbReference type="CDD" id="cd03241">
    <property type="entry name" value="ABC_RecN"/>
    <property type="match status" value="1"/>
</dbReference>
<dbReference type="GO" id="GO:0005524">
    <property type="term" value="F:ATP binding"/>
    <property type="evidence" value="ECO:0007669"/>
    <property type="project" value="UniProtKB-KW"/>
</dbReference>
<dbReference type="EMBL" id="FNAQ01000014">
    <property type="protein sequence ID" value="SDE51336.1"/>
    <property type="molecule type" value="Genomic_DNA"/>
</dbReference>
<accession>A0A1G7DJS9</accession>
<evidence type="ECO:0000313" key="13">
    <source>
        <dbReference type="Proteomes" id="UP000243205"/>
    </source>
</evidence>